<comment type="caution">
    <text evidence="1">The sequence shown here is derived from an EMBL/GenBank/DDBJ whole genome shotgun (WGS) entry which is preliminary data.</text>
</comment>
<dbReference type="EMBL" id="BMHV01000007">
    <property type="protein sequence ID" value="GGF60582.1"/>
    <property type="molecule type" value="Genomic_DNA"/>
</dbReference>
<accession>A0A917F8S7</accession>
<name>A0A917F8S7_9PROT</name>
<sequence length="60" mass="6724">MAVLSIVIKGKIRLRKSFCEVFLTQSLQSGTEMRILFTIYKFIAGKGVGGTWLDKSSIKK</sequence>
<protein>
    <submittedName>
        <fullName evidence="1">Uncharacterized protein</fullName>
    </submittedName>
</protein>
<evidence type="ECO:0000313" key="1">
    <source>
        <dbReference type="EMBL" id="GGF60582.1"/>
    </source>
</evidence>
<dbReference type="Proteomes" id="UP000632498">
    <property type="component" value="Unassembled WGS sequence"/>
</dbReference>
<proteinExistence type="predicted"/>
<reference evidence="1" key="2">
    <citation type="submission" date="2020-09" db="EMBL/GenBank/DDBJ databases">
        <authorList>
            <person name="Sun Q."/>
            <person name="Zhou Y."/>
        </authorList>
    </citation>
    <scope>NUCLEOTIDE SEQUENCE</scope>
    <source>
        <strain evidence="1">CGMCC 1.15254</strain>
    </source>
</reference>
<evidence type="ECO:0000313" key="2">
    <source>
        <dbReference type="Proteomes" id="UP000632498"/>
    </source>
</evidence>
<dbReference type="AlphaFoldDB" id="A0A917F8S7"/>
<keyword evidence="2" id="KW-1185">Reference proteome</keyword>
<gene>
    <name evidence="1" type="ORF">GCM10011332_12950</name>
</gene>
<reference evidence="1" key="1">
    <citation type="journal article" date="2014" name="Int. J. Syst. Evol. Microbiol.">
        <title>Complete genome sequence of Corynebacterium casei LMG S-19264T (=DSM 44701T), isolated from a smear-ripened cheese.</title>
        <authorList>
            <consortium name="US DOE Joint Genome Institute (JGI-PGF)"/>
            <person name="Walter F."/>
            <person name="Albersmeier A."/>
            <person name="Kalinowski J."/>
            <person name="Ruckert C."/>
        </authorList>
    </citation>
    <scope>NUCLEOTIDE SEQUENCE</scope>
    <source>
        <strain evidence="1">CGMCC 1.15254</strain>
    </source>
</reference>
<organism evidence="1 2">
    <name type="scientific">Terasakiella brassicae</name>
    <dbReference type="NCBI Taxonomy" id="1634917"/>
    <lineage>
        <taxon>Bacteria</taxon>
        <taxon>Pseudomonadati</taxon>
        <taxon>Pseudomonadota</taxon>
        <taxon>Alphaproteobacteria</taxon>
        <taxon>Rhodospirillales</taxon>
        <taxon>Terasakiellaceae</taxon>
        <taxon>Terasakiella</taxon>
    </lineage>
</organism>